<dbReference type="GO" id="GO:0016798">
    <property type="term" value="F:hydrolase activity, acting on glycosyl bonds"/>
    <property type="evidence" value="ECO:0007669"/>
    <property type="project" value="InterPro"/>
</dbReference>
<dbReference type="SUPFAM" id="SSF51126">
    <property type="entry name" value="Pectin lyase-like"/>
    <property type="match status" value="1"/>
</dbReference>
<dbReference type="SUPFAM" id="SSF49785">
    <property type="entry name" value="Galactose-binding domain-like"/>
    <property type="match status" value="1"/>
</dbReference>
<dbReference type="InterPro" id="IPR008979">
    <property type="entry name" value="Galactose-bd-like_sf"/>
</dbReference>
<dbReference type="EMBL" id="QREG01000016">
    <property type="protein sequence ID" value="RED95943.1"/>
    <property type="molecule type" value="Genomic_DNA"/>
</dbReference>
<dbReference type="InterPro" id="IPR003305">
    <property type="entry name" value="CenC_carb-bd"/>
</dbReference>
<dbReference type="InterPro" id="IPR026444">
    <property type="entry name" value="Secre_tail"/>
</dbReference>
<dbReference type="InterPro" id="IPR012334">
    <property type="entry name" value="Pectin_lyas_fold"/>
</dbReference>
<evidence type="ECO:0000256" key="2">
    <source>
        <dbReference type="SAM" id="SignalP"/>
    </source>
</evidence>
<dbReference type="SMART" id="SM00710">
    <property type="entry name" value="PbH1"/>
    <property type="match status" value="5"/>
</dbReference>
<proteinExistence type="predicted"/>
<dbReference type="Gene3D" id="2.60.120.260">
    <property type="entry name" value="Galactose-binding domain-like"/>
    <property type="match status" value="1"/>
</dbReference>
<name>A0A3D9L1C4_MARFU</name>
<evidence type="ECO:0000313" key="4">
    <source>
        <dbReference type="EMBL" id="RED95943.1"/>
    </source>
</evidence>
<keyword evidence="1" id="KW-0378">Hydrolase</keyword>
<evidence type="ECO:0000259" key="3">
    <source>
        <dbReference type="Pfam" id="PF02018"/>
    </source>
</evidence>
<comment type="caution">
    <text evidence="4">The sequence shown here is derived from an EMBL/GenBank/DDBJ whole genome shotgun (WGS) entry which is preliminary data.</text>
</comment>
<dbReference type="Pfam" id="PF02018">
    <property type="entry name" value="CBM_4_9"/>
    <property type="match status" value="1"/>
</dbReference>
<dbReference type="AlphaFoldDB" id="A0A3D9L1C4"/>
<dbReference type="InterPro" id="IPR011050">
    <property type="entry name" value="Pectin_lyase_fold/virulence"/>
</dbReference>
<accession>A0A3D9L1C4</accession>
<dbReference type="Proteomes" id="UP000256779">
    <property type="component" value="Unassembled WGS sequence"/>
</dbReference>
<sequence>MKNYDTLKCNQRGLLPAVLVLFCLLTSTLSYSATVNLNDFWDGTAGNLAAAFTSAQNAAGTNGTILLGAQTYNTTNQITITKTVTIKGAGKNSTIVKATGSLPNGLIQVDADGVTVEALTINCNGNAKHAIRTGKNNIPGSSKDLKCINLNVQNHKSKGIFAGYGNILNGLYVDGCDFFSDYDNAYPHIMIANRKWNQVPAPEIDPFTIKNSTFAGKGGGTLNAANSIEFDGGNDDVNIATDLKGSLITGCTFEKTDKWQISFVECINASITNCIFKGTTGAQNFAQPIHLEQLVENILIEGNQINQSNSGGDHIWSGGSDQGTPIAGPSNCIIRNNVFTGVARSGYFDRISTAADNNIIEDNDFSNATFTGYAVDIKGNNNDVNCNEGLSSSQVRFEGNGNSFTPYSSSCQGGSGGSTTITIASSPASVVTGESFDVTVNYQSSSQNEVVAIVNDPSGTWLTNDKQTVSAGSGSVTLTLSQSTAWAVANDYKLGVAIRPVGGNFGSNIDYKSTLFDVVSGNSTPTNFVENPGLETGDLTSWTGFGTRTVVTNAASGTYGVKVDGAGSHVQVITGLTPNTTYTYSANAKVQSGSSVGLGVKEYGGSEISNTITSLSYTQSSVTFTTGSSNTTAKIFFYVATAGNVAYGDDFSVVEGSSARLGDEGKTDQEIMVSEVSAFPNPLSGQHAKILLPENVISEIRIFNLSGTMIFSQSASGSLIVPYNTFGSRGMYLIQVQTENGIQSLKLHVE</sequence>
<dbReference type="InterPro" id="IPR006626">
    <property type="entry name" value="PbH1"/>
</dbReference>
<evidence type="ECO:0000313" key="5">
    <source>
        <dbReference type="Proteomes" id="UP000256779"/>
    </source>
</evidence>
<dbReference type="NCBIfam" id="TIGR04183">
    <property type="entry name" value="Por_Secre_tail"/>
    <property type="match status" value="1"/>
</dbReference>
<reference evidence="4 5" key="1">
    <citation type="submission" date="2018-07" db="EMBL/GenBank/DDBJ databases">
        <title>Genomic Encyclopedia of Type Strains, Phase IV (KMG-IV): sequencing the most valuable type-strain genomes for metagenomic binning, comparative biology and taxonomic classification.</title>
        <authorList>
            <person name="Goeker M."/>
        </authorList>
    </citation>
    <scope>NUCLEOTIDE SEQUENCE [LARGE SCALE GENOMIC DNA]</scope>
    <source>
        <strain evidence="4 5">DSM 4134</strain>
    </source>
</reference>
<feature type="chain" id="PRO_5017758333" evidence="2">
    <location>
        <begin position="33"/>
        <end position="750"/>
    </location>
</feature>
<dbReference type="OrthoDB" id="902276at2"/>
<dbReference type="RefSeq" id="WP_115869114.1">
    <property type="nucleotide sequence ID" value="NZ_QREG01000016.1"/>
</dbReference>
<organism evidence="4 5">
    <name type="scientific">Marinoscillum furvescens DSM 4134</name>
    <dbReference type="NCBI Taxonomy" id="1122208"/>
    <lineage>
        <taxon>Bacteria</taxon>
        <taxon>Pseudomonadati</taxon>
        <taxon>Bacteroidota</taxon>
        <taxon>Cytophagia</taxon>
        <taxon>Cytophagales</taxon>
        <taxon>Reichenbachiellaceae</taxon>
        <taxon>Marinoscillum</taxon>
    </lineage>
</organism>
<evidence type="ECO:0000256" key="1">
    <source>
        <dbReference type="ARBA" id="ARBA00022801"/>
    </source>
</evidence>
<feature type="domain" description="CBM-cenC" evidence="3">
    <location>
        <begin position="527"/>
        <end position="639"/>
    </location>
</feature>
<protein>
    <submittedName>
        <fullName evidence="4">Putative secreted protein (Por secretion system target)</fullName>
    </submittedName>
</protein>
<gene>
    <name evidence="4" type="ORF">C7460_1161</name>
</gene>
<dbReference type="Gene3D" id="2.160.20.10">
    <property type="entry name" value="Single-stranded right-handed beta-helix, Pectin lyase-like"/>
    <property type="match status" value="1"/>
</dbReference>
<feature type="signal peptide" evidence="2">
    <location>
        <begin position="1"/>
        <end position="32"/>
    </location>
</feature>
<keyword evidence="2" id="KW-0732">Signal</keyword>
<keyword evidence="5" id="KW-1185">Reference proteome</keyword>